<evidence type="ECO:0000313" key="3">
    <source>
        <dbReference type="Proteomes" id="UP000826234"/>
    </source>
</evidence>
<name>A0ABQ7STJ9_PHRPL</name>
<evidence type="ECO:0000313" key="2">
    <source>
        <dbReference type="EMBL" id="KAH0620378.1"/>
    </source>
</evidence>
<sequence>MSVLIVLCIVLTAVGGGSIYYGEQSTSVCNTQQPVSPLESWAPLVGRGDVRDYEGTEDNGEDDPMIFEEVEPERRKSHRIRNMMALAHQEGWADDSICA</sequence>
<organism evidence="2 3">
    <name type="scientific">Phrynosoma platyrhinos</name>
    <name type="common">Desert horned lizard</name>
    <dbReference type="NCBI Taxonomy" id="52577"/>
    <lineage>
        <taxon>Eukaryota</taxon>
        <taxon>Metazoa</taxon>
        <taxon>Chordata</taxon>
        <taxon>Craniata</taxon>
        <taxon>Vertebrata</taxon>
        <taxon>Euteleostomi</taxon>
        <taxon>Lepidosauria</taxon>
        <taxon>Squamata</taxon>
        <taxon>Bifurcata</taxon>
        <taxon>Unidentata</taxon>
        <taxon>Episquamata</taxon>
        <taxon>Toxicofera</taxon>
        <taxon>Iguania</taxon>
        <taxon>Phrynosomatidae</taxon>
        <taxon>Phrynosomatinae</taxon>
        <taxon>Phrynosoma</taxon>
    </lineage>
</organism>
<reference evidence="2 3" key="1">
    <citation type="journal article" date="2022" name="Gigascience">
        <title>A chromosome-level genome assembly and annotation of the desert horned lizard, Phrynosoma platyrhinos, provides insight into chromosomal rearrangements among reptiles.</title>
        <authorList>
            <person name="Koochekian N."/>
            <person name="Ascanio A."/>
            <person name="Farleigh K."/>
            <person name="Card D.C."/>
            <person name="Schield D.R."/>
            <person name="Castoe T.A."/>
            <person name="Jezkova T."/>
        </authorList>
    </citation>
    <scope>NUCLEOTIDE SEQUENCE [LARGE SCALE GENOMIC DNA]</scope>
    <source>
        <strain evidence="2">NK-2021</strain>
    </source>
</reference>
<feature type="chain" id="PRO_5045906594" description="MHC class I antigen" evidence="1">
    <location>
        <begin position="17"/>
        <end position="99"/>
    </location>
</feature>
<keyword evidence="3" id="KW-1185">Reference proteome</keyword>
<dbReference type="EMBL" id="JAIPUX010003289">
    <property type="protein sequence ID" value="KAH0620378.1"/>
    <property type="molecule type" value="Genomic_DNA"/>
</dbReference>
<keyword evidence="1" id="KW-0732">Signal</keyword>
<proteinExistence type="predicted"/>
<comment type="caution">
    <text evidence="2">The sequence shown here is derived from an EMBL/GenBank/DDBJ whole genome shotgun (WGS) entry which is preliminary data.</text>
</comment>
<evidence type="ECO:0000256" key="1">
    <source>
        <dbReference type="SAM" id="SignalP"/>
    </source>
</evidence>
<protein>
    <recommendedName>
        <fullName evidence="4">MHC class I antigen</fullName>
    </recommendedName>
</protein>
<evidence type="ECO:0008006" key="4">
    <source>
        <dbReference type="Google" id="ProtNLM"/>
    </source>
</evidence>
<accession>A0ABQ7STJ9</accession>
<feature type="signal peptide" evidence="1">
    <location>
        <begin position="1"/>
        <end position="16"/>
    </location>
</feature>
<dbReference type="Proteomes" id="UP000826234">
    <property type="component" value="Unassembled WGS sequence"/>
</dbReference>
<gene>
    <name evidence="2" type="ORF">JD844_020740</name>
</gene>